<dbReference type="SUPFAM" id="SSF46955">
    <property type="entry name" value="Putative DNA-binding domain"/>
    <property type="match status" value="1"/>
</dbReference>
<feature type="compositionally biased region" description="Low complexity" evidence="1">
    <location>
        <begin position="35"/>
        <end position="46"/>
    </location>
</feature>
<dbReference type="EMBL" id="NEQV01000001">
    <property type="protein sequence ID" value="PJL34077.1"/>
    <property type="molecule type" value="Genomic_DNA"/>
</dbReference>
<organism evidence="2 3">
    <name type="scientific">Stenotrophomonas maltophilia</name>
    <name type="common">Pseudomonas maltophilia</name>
    <name type="synonym">Xanthomonas maltophilia</name>
    <dbReference type="NCBI Taxonomy" id="40324"/>
    <lineage>
        <taxon>Bacteria</taxon>
        <taxon>Pseudomonadati</taxon>
        <taxon>Pseudomonadota</taxon>
        <taxon>Gammaproteobacteria</taxon>
        <taxon>Lysobacterales</taxon>
        <taxon>Lysobacteraceae</taxon>
        <taxon>Stenotrophomonas</taxon>
        <taxon>Stenotrophomonas maltophilia group</taxon>
    </lineage>
</organism>
<name>A0A2J0UGT8_STEMA</name>
<dbReference type="InterPro" id="IPR010260">
    <property type="entry name" value="AlpA"/>
</dbReference>
<dbReference type="OrthoDB" id="5298532at2"/>
<sequence length="118" mass="13134">MTIDRATRLQFAISEIVDILTEDLTTLALAAIAKQESAQPQPAPAQVDSSPDTGARPQRLLRRAEVEERTSLRKSTIYKWIERGTFSAPVRLGGMVVVWLESDIEAWIDVQIANRDAT</sequence>
<dbReference type="Gene3D" id="1.10.238.160">
    <property type="match status" value="1"/>
</dbReference>
<comment type="caution">
    <text evidence="2">The sequence shown here is derived from an EMBL/GenBank/DDBJ whole genome shotgun (WGS) entry which is preliminary data.</text>
</comment>
<reference evidence="2 3" key="1">
    <citation type="journal article" date="2017" name="Front. Microbiol.">
        <title>Double-Face Meets the Bacterial World: The Opportunistic Pathogen Stenotrophomonas maltophilia.</title>
        <authorList>
            <person name="Lira F."/>
            <person name="Berg G."/>
            <person name="Martinez J.L."/>
        </authorList>
    </citation>
    <scope>NUCLEOTIDE SEQUENCE [LARGE SCALE GENOMIC DNA]</scope>
    <source>
        <strain evidence="2 3">EA1</strain>
    </source>
</reference>
<dbReference type="AlphaFoldDB" id="A0A2J0UGT8"/>
<gene>
    <name evidence="2" type="ORF">B9Y64_03000</name>
</gene>
<protein>
    <recommendedName>
        <fullName evidence="4">AlpA family transcriptional regulator</fullName>
    </recommendedName>
</protein>
<proteinExistence type="predicted"/>
<dbReference type="Proteomes" id="UP000230167">
    <property type="component" value="Unassembled WGS sequence"/>
</dbReference>
<dbReference type="InterPro" id="IPR009061">
    <property type="entry name" value="DNA-bd_dom_put_sf"/>
</dbReference>
<evidence type="ECO:0000313" key="3">
    <source>
        <dbReference type="Proteomes" id="UP000230167"/>
    </source>
</evidence>
<feature type="region of interest" description="Disordered" evidence="1">
    <location>
        <begin position="35"/>
        <end position="58"/>
    </location>
</feature>
<dbReference type="PANTHER" id="PTHR36154:SF1">
    <property type="entry name" value="DNA-BINDING TRANSCRIPTIONAL ACTIVATOR ALPA"/>
    <property type="match status" value="1"/>
</dbReference>
<dbReference type="InterPro" id="IPR052931">
    <property type="entry name" value="Prophage_regulatory_activator"/>
</dbReference>
<evidence type="ECO:0000313" key="2">
    <source>
        <dbReference type="EMBL" id="PJL34077.1"/>
    </source>
</evidence>
<evidence type="ECO:0000256" key="1">
    <source>
        <dbReference type="SAM" id="MobiDB-lite"/>
    </source>
</evidence>
<evidence type="ECO:0008006" key="4">
    <source>
        <dbReference type="Google" id="ProtNLM"/>
    </source>
</evidence>
<dbReference type="Pfam" id="PF05930">
    <property type="entry name" value="Phage_AlpA"/>
    <property type="match status" value="1"/>
</dbReference>
<dbReference type="PANTHER" id="PTHR36154">
    <property type="entry name" value="DNA-BINDING TRANSCRIPTIONAL ACTIVATOR ALPA"/>
    <property type="match status" value="1"/>
</dbReference>
<dbReference type="RefSeq" id="WP_100439447.1">
    <property type="nucleotide sequence ID" value="NZ_NEQV01000001.1"/>
</dbReference>
<accession>A0A2J0UGT8</accession>